<proteinExistence type="predicted"/>
<dbReference type="NCBIfam" id="TIGR00229">
    <property type="entry name" value="sensory_box"/>
    <property type="match status" value="2"/>
</dbReference>
<feature type="domain" description="PAC" evidence="3">
    <location>
        <begin position="720"/>
        <end position="772"/>
    </location>
</feature>
<evidence type="ECO:0000313" key="6">
    <source>
        <dbReference type="EMBL" id="RUR47924.1"/>
    </source>
</evidence>
<dbReference type="InterPro" id="IPR013655">
    <property type="entry name" value="PAS_fold_3"/>
</dbReference>
<feature type="transmembrane region" description="Helical" evidence="1">
    <location>
        <begin position="105"/>
        <end position="124"/>
    </location>
</feature>
<feature type="domain" description="GGDEF" evidence="5">
    <location>
        <begin position="804"/>
        <end position="937"/>
    </location>
</feature>
<dbReference type="PROSITE" id="PS50887">
    <property type="entry name" value="GGDEF"/>
    <property type="match status" value="1"/>
</dbReference>
<dbReference type="Gene3D" id="3.30.70.270">
    <property type="match status" value="1"/>
</dbReference>
<evidence type="ECO:0000256" key="1">
    <source>
        <dbReference type="SAM" id="Phobius"/>
    </source>
</evidence>
<evidence type="ECO:0000259" key="4">
    <source>
        <dbReference type="PROSITE" id="PS50883"/>
    </source>
</evidence>
<evidence type="ECO:0000259" key="2">
    <source>
        <dbReference type="PROSITE" id="PS50112"/>
    </source>
</evidence>
<dbReference type="Proteomes" id="UP000286912">
    <property type="component" value="Unassembled WGS sequence"/>
</dbReference>
<dbReference type="InterPro" id="IPR000014">
    <property type="entry name" value="PAS"/>
</dbReference>
<dbReference type="InterPro" id="IPR001633">
    <property type="entry name" value="EAL_dom"/>
</dbReference>
<dbReference type="OrthoDB" id="9767435at2"/>
<dbReference type="PANTHER" id="PTHR44757:SF2">
    <property type="entry name" value="BIOFILM ARCHITECTURE MAINTENANCE PROTEIN MBAA"/>
    <property type="match status" value="1"/>
</dbReference>
<dbReference type="SMART" id="SM00091">
    <property type="entry name" value="PAS"/>
    <property type="match status" value="5"/>
</dbReference>
<sequence length="1206" mass="135332">MSASHVDDFLERYLTRHITCRWRIDHFPAWAIWLTALLALVGSLMSLHSGLGTVSLGLCVGAFAVAGATKAAHKVMLACLVVISLGYLVWQVVDPRFTMASSKTLLITGLGALVGYLIGWVYTLRSALDHATKRNRLLTQFSEVILHLDNGCLKEVDLQGRLKNMNVAGQSLMEICDFANLHDSNWLDFWSDDSRDAVQRAFNEAKEGRPGSFSGFCPTLAGTPKWWDVLVVPIFGLKGNVESILALSWDVTDLQSSAQQLQAANHNFQDLLESLNDGFFCVDREGRFLQLNNKAEKLLGYEADKLLGMAFGEAFPDALAGDFALASCDVLESGIPRHFEAYFEPLKIWCRVDAYPKPEGIYVFFSDITAQVETLQQSQAAETRLRLTQKVARFADWQFDLATNELILSEQAASLLGIDRLTAKSSKDNWLRQLHPEDRLALVAALLDLNEGEKFLNVQARVRDTVCANTWRDFQFLGELLTFQAYPQGLLVGCMQDVSVQKQHERRLIDAETYAKSIIDAVPHPFCVLDEAGCILSVNQAWINHFQRSADLQSWTGIGCSYFELCNMASQRGDSSSPEFIDRTRALLNGTGDPFTLEYVANLAEGRKIFQVNALPMATERRQFLVMHEDISLQHELIANLQASETRFREMVEYLPYVYWVYDIAKGGLSYVSPALEKIWDMAPQCLYDDLETWLYLVHPDDKARAFQFQENLLQNLEPAEVEYRAIDACGRVFWIRNRAFPFYDADGKPERIVGIAEDITEARTYQDRLVSLEQLDTASGLPNQALFCNRLKAQCTQASQLNQEFLLLLISLDRLKWVRQCLGQQAKQDLIKQVTLRLQSALDSRGYLACIASDEFAILLSREEDIAYYSRLVQTLLDEFRQPFALSEELVTMTAGIGVARFPVDGDNEEALLRSATAAAYAVQKAGLTGYQCFIPGLLQDDTDALRLETELSRALEKQEFVLYYQPKLDLNSQQICGAEALIRWNHPVHGLVSPLRFVPLLERSGLIVQVGLWCIHQALAQLAQWQVQQLDGFVMAVNLSLRQLQPGLVGQVESALQRYGVAAGCLELELTESIMHEADRCTEIIKGLKALGVRVAVDDFGTGYSTLSSIRSFVPDTVKIDRCFLRDMESSPSDLTIVRSVIEMAHSLDMTVVAEGVETHEQKQLLERLQCDQIQGYLLGPPIVSDAFYEAFLPPAIPAFHTLE</sequence>
<dbReference type="Pfam" id="PF08447">
    <property type="entry name" value="PAS_3"/>
    <property type="match status" value="1"/>
</dbReference>
<dbReference type="EMBL" id="RZHD01000004">
    <property type="protein sequence ID" value="RUR47924.1"/>
    <property type="molecule type" value="Genomic_DNA"/>
</dbReference>
<dbReference type="InterPro" id="IPR013656">
    <property type="entry name" value="PAS_4"/>
</dbReference>
<dbReference type="Pfam" id="PF13188">
    <property type="entry name" value="PAS_8"/>
    <property type="match status" value="1"/>
</dbReference>
<dbReference type="SMART" id="SM00267">
    <property type="entry name" value="GGDEF"/>
    <property type="match status" value="1"/>
</dbReference>
<protein>
    <submittedName>
        <fullName evidence="6">EAL domain-containing protein</fullName>
    </submittedName>
</protein>
<dbReference type="SMART" id="SM00086">
    <property type="entry name" value="PAC"/>
    <property type="match status" value="2"/>
</dbReference>
<dbReference type="PROSITE" id="PS50883">
    <property type="entry name" value="EAL"/>
    <property type="match status" value="1"/>
</dbReference>
<evidence type="ECO:0000259" key="3">
    <source>
        <dbReference type="PROSITE" id="PS50113"/>
    </source>
</evidence>
<dbReference type="AlphaFoldDB" id="A0A3S0YKZ0"/>
<dbReference type="CDD" id="cd00130">
    <property type="entry name" value="PAS"/>
    <property type="match status" value="2"/>
</dbReference>
<reference evidence="6 7" key="1">
    <citation type="submission" date="2018-12" db="EMBL/GenBank/DDBJ databases">
        <title>three novel Halomonas strain isolated from plants.</title>
        <authorList>
            <person name="Sun C."/>
        </authorList>
    </citation>
    <scope>NUCLEOTIDE SEQUENCE [LARGE SCALE GENOMIC DNA]</scope>
    <source>
        <strain evidence="6 7">RC</strain>
    </source>
</reference>
<comment type="caution">
    <text evidence="6">The sequence shown here is derived from an EMBL/GenBank/DDBJ whole genome shotgun (WGS) entry which is preliminary data.</text>
</comment>
<keyword evidence="1" id="KW-0812">Transmembrane</keyword>
<gene>
    <name evidence="6" type="ORF">ELY37_06605</name>
</gene>
<dbReference type="InterPro" id="IPR029787">
    <property type="entry name" value="Nucleotide_cyclase"/>
</dbReference>
<dbReference type="SUPFAM" id="SSF141868">
    <property type="entry name" value="EAL domain-like"/>
    <property type="match status" value="1"/>
</dbReference>
<evidence type="ECO:0000313" key="7">
    <source>
        <dbReference type="Proteomes" id="UP000286912"/>
    </source>
</evidence>
<dbReference type="PANTHER" id="PTHR44757">
    <property type="entry name" value="DIGUANYLATE CYCLASE DGCP"/>
    <property type="match status" value="1"/>
</dbReference>
<feature type="domain" description="EAL" evidence="4">
    <location>
        <begin position="946"/>
        <end position="1198"/>
    </location>
</feature>
<dbReference type="SMART" id="SM00052">
    <property type="entry name" value="EAL"/>
    <property type="match status" value="1"/>
</dbReference>
<dbReference type="InterPro" id="IPR000160">
    <property type="entry name" value="GGDEF_dom"/>
</dbReference>
<keyword evidence="7" id="KW-1185">Reference proteome</keyword>
<feature type="transmembrane region" description="Helical" evidence="1">
    <location>
        <begin position="27"/>
        <end position="45"/>
    </location>
</feature>
<feature type="domain" description="PAS" evidence="2">
    <location>
        <begin position="644"/>
        <end position="717"/>
    </location>
</feature>
<dbReference type="RefSeq" id="WP_126952491.1">
    <property type="nucleotide sequence ID" value="NZ_RZHE01000015.1"/>
</dbReference>
<dbReference type="Gene3D" id="3.20.20.450">
    <property type="entry name" value="EAL domain"/>
    <property type="match status" value="1"/>
</dbReference>
<dbReference type="PROSITE" id="PS50112">
    <property type="entry name" value="PAS"/>
    <property type="match status" value="2"/>
</dbReference>
<feature type="transmembrane region" description="Helical" evidence="1">
    <location>
        <begin position="75"/>
        <end position="93"/>
    </location>
</feature>
<dbReference type="InterPro" id="IPR035965">
    <property type="entry name" value="PAS-like_dom_sf"/>
</dbReference>
<dbReference type="Gene3D" id="3.30.450.20">
    <property type="entry name" value="PAS domain"/>
    <property type="match status" value="5"/>
</dbReference>
<dbReference type="Pfam" id="PF00563">
    <property type="entry name" value="EAL"/>
    <property type="match status" value="1"/>
</dbReference>
<dbReference type="SUPFAM" id="SSF55073">
    <property type="entry name" value="Nucleotide cyclase"/>
    <property type="match status" value="1"/>
</dbReference>
<accession>A0A3S0YKZ0</accession>
<dbReference type="PROSITE" id="PS50113">
    <property type="entry name" value="PAC"/>
    <property type="match status" value="1"/>
</dbReference>
<dbReference type="CDD" id="cd01948">
    <property type="entry name" value="EAL"/>
    <property type="match status" value="1"/>
</dbReference>
<keyword evidence="1" id="KW-1133">Transmembrane helix</keyword>
<dbReference type="Pfam" id="PF00990">
    <property type="entry name" value="GGDEF"/>
    <property type="match status" value="1"/>
</dbReference>
<dbReference type="InterPro" id="IPR035919">
    <property type="entry name" value="EAL_sf"/>
</dbReference>
<dbReference type="Pfam" id="PF08448">
    <property type="entry name" value="PAS_4"/>
    <property type="match status" value="2"/>
</dbReference>
<evidence type="ECO:0000259" key="5">
    <source>
        <dbReference type="PROSITE" id="PS50887"/>
    </source>
</evidence>
<keyword evidence="1" id="KW-0472">Membrane</keyword>
<organism evidence="6 7">
    <name type="scientific">Vreelandella populi</name>
    <dbReference type="NCBI Taxonomy" id="2498858"/>
    <lineage>
        <taxon>Bacteria</taxon>
        <taxon>Pseudomonadati</taxon>
        <taxon>Pseudomonadota</taxon>
        <taxon>Gammaproteobacteria</taxon>
        <taxon>Oceanospirillales</taxon>
        <taxon>Halomonadaceae</taxon>
        <taxon>Vreelandella</taxon>
    </lineage>
</organism>
<dbReference type="InterPro" id="IPR043128">
    <property type="entry name" value="Rev_trsase/Diguanyl_cyclase"/>
</dbReference>
<dbReference type="InterPro" id="IPR001610">
    <property type="entry name" value="PAC"/>
</dbReference>
<feature type="domain" description="PAS" evidence="2">
    <location>
        <begin position="264"/>
        <end position="308"/>
    </location>
</feature>
<name>A0A3S0YKZ0_9GAMM</name>
<dbReference type="NCBIfam" id="TIGR00254">
    <property type="entry name" value="GGDEF"/>
    <property type="match status" value="1"/>
</dbReference>
<dbReference type="InterPro" id="IPR000700">
    <property type="entry name" value="PAS-assoc_C"/>
</dbReference>
<dbReference type="SUPFAM" id="SSF55785">
    <property type="entry name" value="PYP-like sensor domain (PAS domain)"/>
    <property type="match status" value="5"/>
</dbReference>
<dbReference type="InterPro" id="IPR052155">
    <property type="entry name" value="Biofilm_reg_signaling"/>
</dbReference>